<keyword evidence="2" id="KW-1185">Reference proteome</keyword>
<sequence>MKTHEFVALPGCLEIERTRNEVLINERCSTEGQHVLKESRNTRDAWHFATAWLSHCLFLLGLGDCGPRSRCTDHCRHEFANIYLICWEAAVCLNVLKMYLCWMKLSLPAFAWMSCRFWLHMLYWTKTCRQNSHSHGLGSYRGCWSCPWCAKRAVCDAESS</sequence>
<protein>
    <submittedName>
        <fullName evidence="1">Uncharacterized protein</fullName>
    </submittedName>
</protein>
<dbReference type="RefSeq" id="XP_046016069.1">
    <property type="nucleotide sequence ID" value="XM_046153423.1"/>
</dbReference>
<evidence type="ECO:0000313" key="2">
    <source>
        <dbReference type="Proteomes" id="UP000756346"/>
    </source>
</evidence>
<comment type="caution">
    <text evidence="1">The sequence shown here is derived from an EMBL/GenBank/DDBJ whole genome shotgun (WGS) entry which is preliminary data.</text>
</comment>
<reference evidence="1" key="1">
    <citation type="journal article" date="2021" name="Nat. Commun.">
        <title>Genetic determinants of endophytism in the Arabidopsis root mycobiome.</title>
        <authorList>
            <person name="Mesny F."/>
            <person name="Miyauchi S."/>
            <person name="Thiergart T."/>
            <person name="Pickel B."/>
            <person name="Atanasova L."/>
            <person name="Karlsson M."/>
            <person name="Huettel B."/>
            <person name="Barry K.W."/>
            <person name="Haridas S."/>
            <person name="Chen C."/>
            <person name="Bauer D."/>
            <person name="Andreopoulos W."/>
            <person name="Pangilinan J."/>
            <person name="LaButti K."/>
            <person name="Riley R."/>
            <person name="Lipzen A."/>
            <person name="Clum A."/>
            <person name="Drula E."/>
            <person name="Henrissat B."/>
            <person name="Kohler A."/>
            <person name="Grigoriev I.V."/>
            <person name="Martin F.M."/>
            <person name="Hacquard S."/>
        </authorList>
    </citation>
    <scope>NUCLEOTIDE SEQUENCE</scope>
    <source>
        <strain evidence="1">MPI-CAGE-CH-0230</strain>
    </source>
</reference>
<proteinExistence type="predicted"/>
<accession>A0A9P8YCR4</accession>
<dbReference type="AlphaFoldDB" id="A0A9P8YCR4"/>
<dbReference type="EMBL" id="JAGTJQ010000003">
    <property type="protein sequence ID" value="KAH7035976.1"/>
    <property type="molecule type" value="Genomic_DNA"/>
</dbReference>
<evidence type="ECO:0000313" key="1">
    <source>
        <dbReference type="EMBL" id="KAH7035976.1"/>
    </source>
</evidence>
<name>A0A9P8YCR4_9PEZI</name>
<dbReference type="GeneID" id="70182969"/>
<dbReference type="Proteomes" id="UP000756346">
    <property type="component" value="Unassembled WGS sequence"/>
</dbReference>
<organism evidence="1 2">
    <name type="scientific">Microdochium trichocladiopsis</name>
    <dbReference type="NCBI Taxonomy" id="1682393"/>
    <lineage>
        <taxon>Eukaryota</taxon>
        <taxon>Fungi</taxon>
        <taxon>Dikarya</taxon>
        <taxon>Ascomycota</taxon>
        <taxon>Pezizomycotina</taxon>
        <taxon>Sordariomycetes</taxon>
        <taxon>Xylariomycetidae</taxon>
        <taxon>Xylariales</taxon>
        <taxon>Microdochiaceae</taxon>
        <taxon>Microdochium</taxon>
    </lineage>
</organism>
<gene>
    <name evidence="1" type="ORF">B0I36DRAFT_319487</name>
</gene>